<dbReference type="EMBL" id="CP042997">
    <property type="protein sequence ID" value="QEH35530.1"/>
    <property type="molecule type" value="Genomic_DNA"/>
</dbReference>
<gene>
    <name evidence="2" type="primary">echA8</name>
    <name evidence="2" type="ORF">OJF2_40820</name>
</gene>
<dbReference type="Gene3D" id="1.10.12.10">
    <property type="entry name" value="Lyase 2-enoyl-coa Hydratase, Chain A, domain 2"/>
    <property type="match status" value="1"/>
</dbReference>
<dbReference type="Pfam" id="PF00378">
    <property type="entry name" value="ECH_1"/>
    <property type="match status" value="1"/>
</dbReference>
<keyword evidence="2" id="KW-0456">Lyase</keyword>
<dbReference type="InterPro" id="IPR029045">
    <property type="entry name" value="ClpP/crotonase-like_dom_sf"/>
</dbReference>
<dbReference type="InterPro" id="IPR001753">
    <property type="entry name" value="Enoyl-CoA_hydra/iso"/>
</dbReference>
<dbReference type="InterPro" id="IPR051683">
    <property type="entry name" value="Enoyl-CoA_Hydratase/Isomerase"/>
</dbReference>
<dbReference type="PANTHER" id="PTHR42964">
    <property type="entry name" value="ENOYL-COA HYDRATASE"/>
    <property type="match status" value="1"/>
</dbReference>
<comment type="similarity">
    <text evidence="1">Belongs to the enoyl-CoA hydratase/isomerase family.</text>
</comment>
<dbReference type="AlphaFoldDB" id="A0A5B9W6C5"/>
<dbReference type="CDD" id="cd06558">
    <property type="entry name" value="crotonase-like"/>
    <property type="match status" value="1"/>
</dbReference>
<dbReference type="RefSeq" id="WP_148595324.1">
    <property type="nucleotide sequence ID" value="NZ_CP042997.1"/>
</dbReference>
<evidence type="ECO:0000256" key="1">
    <source>
        <dbReference type="ARBA" id="ARBA00005254"/>
    </source>
</evidence>
<organism evidence="2 3">
    <name type="scientific">Aquisphaera giovannonii</name>
    <dbReference type="NCBI Taxonomy" id="406548"/>
    <lineage>
        <taxon>Bacteria</taxon>
        <taxon>Pseudomonadati</taxon>
        <taxon>Planctomycetota</taxon>
        <taxon>Planctomycetia</taxon>
        <taxon>Isosphaerales</taxon>
        <taxon>Isosphaeraceae</taxon>
        <taxon>Aquisphaera</taxon>
    </lineage>
</organism>
<dbReference type="PANTHER" id="PTHR42964:SF1">
    <property type="entry name" value="POLYKETIDE BIOSYNTHESIS ENOYL-COA HYDRATASE PKSH-RELATED"/>
    <property type="match status" value="1"/>
</dbReference>
<dbReference type="KEGG" id="agv:OJF2_40820"/>
<evidence type="ECO:0000313" key="2">
    <source>
        <dbReference type="EMBL" id="QEH35530.1"/>
    </source>
</evidence>
<proteinExistence type="inferred from homology"/>
<keyword evidence="3" id="KW-1185">Reference proteome</keyword>
<name>A0A5B9W6C5_9BACT</name>
<dbReference type="Proteomes" id="UP000324233">
    <property type="component" value="Chromosome"/>
</dbReference>
<dbReference type="EC" id="4.2.1.17" evidence="2"/>
<accession>A0A5B9W6C5</accession>
<dbReference type="OrthoDB" id="370015at2"/>
<dbReference type="InterPro" id="IPR014748">
    <property type="entry name" value="Enoyl-CoA_hydra_C"/>
</dbReference>
<sequence length="254" mass="27235">MSETLLLIERTRPGVAELVLNRPGRRNALTIALMDELAGAVWRLSHEADGRVLILRGAGPAFCAGLDLREASDPALAEEGAEAVRRVFNALSRTPLVTIAAAHGVAAAGGAGLLAACDFAVASEDLRIVFPEVRRGLVPALVATVLKRKLRDADLRELFLLAEPIDAARARSMGLVHRVVPGTTAREEADRLARQILRGGPQAIRSTKALLAGLNPPGDEDVRIAMEHHIRARVGEESKEGLAAFLEKREPNWA</sequence>
<dbReference type="GO" id="GO:0004300">
    <property type="term" value="F:enoyl-CoA hydratase activity"/>
    <property type="evidence" value="ECO:0007669"/>
    <property type="project" value="UniProtKB-EC"/>
</dbReference>
<evidence type="ECO:0000313" key="3">
    <source>
        <dbReference type="Proteomes" id="UP000324233"/>
    </source>
</evidence>
<dbReference type="Gene3D" id="3.90.226.10">
    <property type="entry name" value="2-enoyl-CoA Hydratase, Chain A, domain 1"/>
    <property type="match status" value="1"/>
</dbReference>
<protein>
    <submittedName>
        <fullName evidence="2">Putative enoyl-CoA hydratase echA8</fullName>
        <ecNumber evidence="2">4.2.1.17</ecNumber>
    </submittedName>
</protein>
<reference evidence="2 3" key="1">
    <citation type="submission" date="2019-08" db="EMBL/GenBank/DDBJ databases">
        <title>Deep-cultivation of Planctomycetes and their phenomic and genomic characterization uncovers novel biology.</title>
        <authorList>
            <person name="Wiegand S."/>
            <person name="Jogler M."/>
            <person name="Boedeker C."/>
            <person name="Pinto D."/>
            <person name="Vollmers J."/>
            <person name="Rivas-Marin E."/>
            <person name="Kohn T."/>
            <person name="Peeters S.H."/>
            <person name="Heuer A."/>
            <person name="Rast P."/>
            <person name="Oberbeckmann S."/>
            <person name="Bunk B."/>
            <person name="Jeske O."/>
            <person name="Meyerdierks A."/>
            <person name="Storesund J.E."/>
            <person name="Kallscheuer N."/>
            <person name="Luecker S."/>
            <person name="Lage O.M."/>
            <person name="Pohl T."/>
            <person name="Merkel B.J."/>
            <person name="Hornburger P."/>
            <person name="Mueller R.-W."/>
            <person name="Bruemmer F."/>
            <person name="Labrenz M."/>
            <person name="Spormann A.M."/>
            <person name="Op den Camp H."/>
            <person name="Overmann J."/>
            <person name="Amann R."/>
            <person name="Jetten M.S.M."/>
            <person name="Mascher T."/>
            <person name="Medema M.H."/>
            <person name="Devos D.P."/>
            <person name="Kaster A.-K."/>
            <person name="Ovreas L."/>
            <person name="Rohde M."/>
            <person name="Galperin M.Y."/>
            <person name="Jogler C."/>
        </authorList>
    </citation>
    <scope>NUCLEOTIDE SEQUENCE [LARGE SCALE GENOMIC DNA]</scope>
    <source>
        <strain evidence="2 3">OJF2</strain>
    </source>
</reference>
<dbReference type="SUPFAM" id="SSF52096">
    <property type="entry name" value="ClpP/crotonase"/>
    <property type="match status" value="1"/>
</dbReference>